<evidence type="ECO:0000313" key="6">
    <source>
        <dbReference type="EMBL" id="KAF2151076.1"/>
    </source>
</evidence>
<dbReference type="AlphaFoldDB" id="A0A9P4MKS7"/>
<sequence length="98" mass="10975">MSLNPRTRTPAWRPYHAGMFIALGMFAVVPISAGLLAHGLVDMNERITLFPWLSFEFGCYLFGAILYAVSIRPTSTEITPVLTPPLDEIPRKARSRQL</sequence>
<keyword evidence="4 5" id="KW-0472">Membrane</keyword>
<evidence type="ECO:0000256" key="3">
    <source>
        <dbReference type="ARBA" id="ARBA00022989"/>
    </source>
</evidence>
<gene>
    <name evidence="6" type="ORF">K461DRAFT_279851</name>
</gene>
<dbReference type="Proteomes" id="UP000799439">
    <property type="component" value="Unassembled WGS sequence"/>
</dbReference>
<accession>A0A9P4MKS7</accession>
<organism evidence="6 7">
    <name type="scientific">Myriangium duriaei CBS 260.36</name>
    <dbReference type="NCBI Taxonomy" id="1168546"/>
    <lineage>
        <taxon>Eukaryota</taxon>
        <taxon>Fungi</taxon>
        <taxon>Dikarya</taxon>
        <taxon>Ascomycota</taxon>
        <taxon>Pezizomycotina</taxon>
        <taxon>Dothideomycetes</taxon>
        <taxon>Dothideomycetidae</taxon>
        <taxon>Myriangiales</taxon>
        <taxon>Myriangiaceae</taxon>
        <taxon>Myriangium</taxon>
    </lineage>
</organism>
<keyword evidence="2 5" id="KW-0812">Transmembrane</keyword>
<evidence type="ECO:0000256" key="2">
    <source>
        <dbReference type="ARBA" id="ARBA00022692"/>
    </source>
</evidence>
<feature type="transmembrane region" description="Helical" evidence="5">
    <location>
        <begin position="20"/>
        <end position="41"/>
    </location>
</feature>
<comment type="caution">
    <text evidence="6">The sequence shown here is derived from an EMBL/GenBank/DDBJ whole genome shotgun (WGS) entry which is preliminary data.</text>
</comment>
<name>A0A9P4MKS7_9PEZI</name>
<dbReference type="EMBL" id="ML996088">
    <property type="protein sequence ID" value="KAF2151076.1"/>
    <property type="molecule type" value="Genomic_DNA"/>
</dbReference>
<evidence type="ECO:0000256" key="4">
    <source>
        <dbReference type="ARBA" id="ARBA00023136"/>
    </source>
</evidence>
<reference evidence="6" key="1">
    <citation type="journal article" date="2020" name="Stud. Mycol.">
        <title>101 Dothideomycetes genomes: a test case for predicting lifestyles and emergence of pathogens.</title>
        <authorList>
            <person name="Haridas S."/>
            <person name="Albert R."/>
            <person name="Binder M."/>
            <person name="Bloem J."/>
            <person name="Labutti K."/>
            <person name="Salamov A."/>
            <person name="Andreopoulos B."/>
            <person name="Baker S."/>
            <person name="Barry K."/>
            <person name="Bills G."/>
            <person name="Bluhm B."/>
            <person name="Cannon C."/>
            <person name="Castanera R."/>
            <person name="Culley D."/>
            <person name="Daum C."/>
            <person name="Ezra D."/>
            <person name="Gonzalez J."/>
            <person name="Henrissat B."/>
            <person name="Kuo A."/>
            <person name="Liang C."/>
            <person name="Lipzen A."/>
            <person name="Lutzoni F."/>
            <person name="Magnuson J."/>
            <person name="Mondo S."/>
            <person name="Nolan M."/>
            <person name="Ohm R."/>
            <person name="Pangilinan J."/>
            <person name="Park H.-J."/>
            <person name="Ramirez L."/>
            <person name="Alfaro M."/>
            <person name="Sun H."/>
            <person name="Tritt A."/>
            <person name="Yoshinaga Y."/>
            <person name="Zwiers L.-H."/>
            <person name="Turgeon B."/>
            <person name="Goodwin S."/>
            <person name="Spatafora J."/>
            <person name="Crous P."/>
            <person name="Grigoriev I."/>
        </authorList>
    </citation>
    <scope>NUCLEOTIDE SEQUENCE</scope>
    <source>
        <strain evidence="6">CBS 260.36</strain>
    </source>
</reference>
<feature type="transmembrane region" description="Helical" evidence="5">
    <location>
        <begin position="47"/>
        <end position="69"/>
    </location>
</feature>
<dbReference type="InterPro" id="IPR004254">
    <property type="entry name" value="AdipoR/HlyIII-related"/>
</dbReference>
<dbReference type="GO" id="GO:0016020">
    <property type="term" value="C:membrane"/>
    <property type="evidence" value="ECO:0007669"/>
    <property type="project" value="UniProtKB-SubCell"/>
</dbReference>
<evidence type="ECO:0000256" key="5">
    <source>
        <dbReference type="SAM" id="Phobius"/>
    </source>
</evidence>
<evidence type="ECO:0000313" key="7">
    <source>
        <dbReference type="Proteomes" id="UP000799439"/>
    </source>
</evidence>
<protein>
    <submittedName>
        <fullName evidence="6">Uncharacterized protein</fullName>
    </submittedName>
</protein>
<evidence type="ECO:0000256" key="1">
    <source>
        <dbReference type="ARBA" id="ARBA00004141"/>
    </source>
</evidence>
<dbReference type="OrthoDB" id="529367at2759"/>
<dbReference type="Pfam" id="PF03006">
    <property type="entry name" value="HlyIII"/>
    <property type="match status" value="1"/>
</dbReference>
<proteinExistence type="predicted"/>
<keyword evidence="7" id="KW-1185">Reference proteome</keyword>
<comment type="subcellular location">
    <subcellularLocation>
        <location evidence="1">Membrane</location>
        <topology evidence="1">Multi-pass membrane protein</topology>
    </subcellularLocation>
</comment>
<keyword evidence="3 5" id="KW-1133">Transmembrane helix</keyword>